<keyword evidence="15" id="KW-1185">Reference proteome</keyword>
<feature type="compositionally biased region" description="Basic residues" evidence="12">
    <location>
        <begin position="266"/>
        <end position="275"/>
    </location>
</feature>
<feature type="binding site" evidence="9">
    <location>
        <position position="328"/>
    </location>
    <ligand>
        <name>Zn(2+)</name>
        <dbReference type="ChEBI" id="CHEBI:29105"/>
        <label>1</label>
    </ligand>
</feature>
<dbReference type="GO" id="GO:0008270">
    <property type="term" value="F:zinc ion binding"/>
    <property type="evidence" value="ECO:0007669"/>
    <property type="project" value="UniProtKB-KW"/>
</dbReference>
<keyword evidence="4 10" id="KW-0863">Zinc-finger</keyword>
<gene>
    <name evidence="14" type="ORF">BT96DRAFT_971520</name>
</gene>
<dbReference type="Gene3D" id="6.10.140.1740">
    <property type="match status" value="1"/>
</dbReference>
<keyword evidence="5 9" id="KW-0862">Zinc</keyword>
<dbReference type="Pfam" id="PF12998">
    <property type="entry name" value="ING"/>
    <property type="match status" value="1"/>
</dbReference>
<dbReference type="InterPro" id="IPR011011">
    <property type="entry name" value="Znf_FYVE_PHD"/>
</dbReference>
<dbReference type="OrthoDB" id="5411773at2759"/>
<dbReference type="GO" id="GO:0000785">
    <property type="term" value="C:chromatin"/>
    <property type="evidence" value="ECO:0007669"/>
    <property type="project" value="UniProtKB-ARBA"/>
</dbReference>
<feature type="binding site" evidence="9">
    <location>
        <position position="331"/>
    </location>
    <ligand>
        <name>Zn(2+)</name>
        <dbReference type="ChEBI" id="CHEBI:29105"/>
        <label>1</label>
    </ligand>
</feature>
<feature type="binding site" evidence="9">
    <location>
        <position position="322"/>
    </location>
    <ligand>
        <name>Zn(2+)</name>
        <dbReference type="ChEBI" id="CHEBI:29105"/>
        <label>2</label>
    </ligand>
</feature>
<dbReference type="Proteomes" id="UP000799118">
    <property type="component" value="Unassembled WGS sequence"/>
</dbReference>
<feature type="binding site" evidence="9">
    <location>
        <position position="317"/>
    </location>
    <ligand>
        <name>Zn(2+)</name>
        <dbReference type="ChEBI" id="CHEBI:29105"/>
        <label>2</label>
    </ligand>
</feature>
<keyword evidence="6 11" id="KW-0156">Chromatin regulator</keyword>
<dbReference type="PANTHER" id="PTHR10333:SF42">
    <property type="entry name" value="INHIBITOR OF GROWTH PROTEIN 5"/>
    <property type="match status" value="1"/>
</dbReference>
<dbReference type="AlphaFoldDB" id="A0A6A4IB18"/>
<comment type="domain">
    <text evidence="11">The PHD-type zinc finger mediates the binding to H3K4me3.</text>
</comment>
<feature type="binding site" evidence="9">
    <location>
        <position position="306"/>
    </location>
    <ligand>
        <name>Zn(2+)</name>
        <dbReference type="ChEBI" id="CHEBI:29105"/>
        <label>1</label>
    </ligand>
</feature>
<dbReference type="GO" id="GO:0005634">
    <property type="term" value="C:nucleus"/>
    <property type="evidence" value="ECO:0007669"/>
    <property type="project" value="UniProtKB-SubCell"/>
</dbReference>
<feature type="binding site" evidence="9">
    <location>
        <position position="349"/>
    </location>
    <ligand>
        <name>Zn(2+)</name>
        <dbReference type="ChEBI" id="CHEBI:29105"/>
        <label>2</label>
    </ligand>
</feature>
<feature type="binding site" evidence="9">
    <location>
        <position position="346"/>
    </location>
    <ligand>
        <name>Zn(2+)</name>
        <dbReference type="ChEBI" id="CHEBI:29105"/>
        <label>2</label>
    </ligand>
</feature>
<evidence type="ECO:0000256" key="10">
    <source>
        <dbReference type="PROSITE-ProRule" id="PRU00146"/>
    </source>
</evidence>
<evidence type="ECO:0000256" key="6">
    <source>
        <dbReference type="ARBA" id="ARBA00022853"/>
    </source>
</evidence>
<evidence type="ECO:0000256" key="12">
    <source>
        <dbReference type="SAM" id="MobiDB-lite"/>
    </source>
</evidence>
<comment type="subcellular location">
    <subcellularLocation>
        <location evidence="1 11">Nucleus</location>
    </subcellularLocation>
</comment>
<comment type="similarity">
    <text evidence="2 11">Belongs to the ING family.</text>
</comment>
<feature type="domain" description="PHD-type" evidence="13">
    <location>
        <begin position="301"/>
        <end position="352"/>
    </location>
</feature>
<reference evidence="14" key="1">
    <citation type="journal article" date="2019" name="Environ. Microbiol.">
        <title>Fungal ecological strategies reflected in gene transcription - a case study of two litter decomposers.</title>
        <authorList>
            <person name="Barbi F."/>
            <person name="Kohler A."/>
            <person name="Barry K."/>
            <person name="Baskaran P."/>
            <person name="Daum C."/>
            <person name="Fauchery L."/>
            <person name="Ihrmark K."/>
            <person name="Kuo A."/>
            <person name="LaButti K."/>
            <person name="Lipzen A."/>
            <person name="Morin E."/>
            <person name="Grigoriev I.V."/>
            <person name="Henrissat B."/>
            <person name="Lindahl B."/>
            <person name="Martin F."/>
        </authorList>
    </citation>
    <scope>NUCLEOTIDE SEQUENCE</scope>
    <source>
        <strain evidence="14">JB14</strain>
    </source>
</reference>
<sequence>MSRKRRRSQAFPGPEEEEEQAEEFAQTEEEREARKLEKESEVWDAIREEHFEVIDQVPLTLHRQYTLMRELDQQTHGCLDDLIPTLQKYIAYRRNLDSGSPPLEVPTIPSTPVASSSRFAPPKTPLRSLQTSELTPRTSSPLSLPAERIRPPRTGKEMLAHVAWLAEELMSAAQEKVNLAQAAHDYISRQIQVLGQSIKEQEACIALGIRPGTQLAPILLPDVLPPSRWTKNVAGGLVLDDDEQEGTGATSTTLGILVDEAEQPVKRSKTRKGRRPAATDDPGTGKTTSLKITLPAMYDNRLYCYCHKPSDGEMVACDNEGCENQWFHLNCTNLSRLPEESETWYCDDCTPDKVPPKKRGRRR</sequence>
<dbReference type="PROSITE" id="PS50016">
    <property type="entry name" value="ZF_PHD_2"/>
    <property type="match status" value="1"/>
</dbReference>
<feature type="region of interest" description="Disordered" evidence="12">
    <location>
        <begin position="100"/>
        <end position="149"/>
    </location>
</feature>
<evidence type="ECO:0000256" key="11">
    <source>
        <dbReference type="RuleBase" id="RU361213"/>
    </source>
</evidence>
<protein>
    <recommendedName>
        <fullName evidence="11">Chromatin modification-related protein</fullName>
    </recommendedName>
</protein>
<evidence type="ECO:0000256" key="2">
    <source>
        <dbReference type="ARBA" id="ARBA00010210"/>
    </source>
</evidence>
<evidence type="ECO:0000313" key="14">
    <source>
        <dbReference type="EMBL" id="KAE9407013.1"/>
    </source>
</evidence>
<dbReference type="SMART" id="SM00249">
    <property type="entry name" value="PHD"/>
    <property type="match status" value="1"/>
</dbReference>
<evidence type="ECO:0000256" key="5">
    <source>
        <dbReference type="ARBA" id="ARBA00022833"/>
    </source>
</evidence>
<dbReference type="PROSITE" id="PS01359">
    <property type="entry name" value="ZF_PHD_1"/>
    <property type="match status" value="1"/>
</dbReference>
<dbReference type="SMART" id="SM01408">
    <property type="entry name" value="ING"/>
    <property type="match status" value="1"/>
</dbReference>
<feature type="site" description="Histone H3K4me3 binding" evidence="8">
    <location>
        <position position="318"/>
    </location>
</feature>
<dbReference type="Gene3D" id="3.30.40.10">
    <property type="entry name" value="Zinc/RING finger domain, C3HC4 (zinc finger)"/>
    <property type="match status" value="1"/>
</dbReference>
<dbReference type="CDD" id="cd15505">
    <property type="entry name" value="PHD_ING"/>
    <property type="match status" value="1"/>
</dbReference>
<dbReference type="InterPro" id="IPR024610">
    <property type="entry name" value="ING_N_histone-binding"/>
</dbReference>
<feature type="site" description="Histone H3K4me3 binding" evidence="8">
    <location>
        <position position="303"/>
    </location>
</feature>
<feature type="binding site" evidence="9">
    <location>
        <position position="304"/>
    </location>
    <ligand>
        <name>Zn(2+)</name>
        <dbReference type="ChEBI" id="CHEBI:29105"/>
        <label>1</label>
    </ligand>
</feature>
<comment type="function">
    <text evidence="11">Component of an histone acetyltransferase complex.</text>
</comment>
<dbReference type="InterPro" id="IPR013083">
    <property type="entry name" value="Znf_RING/FYVE/PHD"/>
</dbReference>
<feature type="compositionally biased region" description="Polar residues" evidence="12">
    <location>
        <begin position="127"/>
        <end position="142"/>
    </location>
</feature>
<accession>A0A6A4IB18</accession>
<name>A0A6A4IB18_9AGAR</name>
<comment type="subunit">
    <text evidence="11">Component of an histone acetyltransferase complex. Interacts with H3K4me3 and to a lesser extent with H3K4me2.</text>
</comment>
<feature type="region of interest" description="Disordered" evidence="12">
    <location>
        <begin position="1"/>
        <end position="39"/>
    </location>
</feature>
<dbReference type="InterPro" id="IPR019787">
    <property type="entry name" value="Znf_PHD-finger"/>
</dbReference>
<evidence type="ECO:0000259" key="13">
    <source>
        <dbReference type="PROSITE" id="PS50016"/>
    </source>
</evidence>
<evidence type="ECO:0000256" key="7">
    <source>
        <dbReference type="ARBA" id="ARBA00023242"/>
    </source>
</evidence>
<dbReference type="GO" id="GO:0006325">
    <property type="term" value="P:chromatin organization"/>
    <property type="evidence" value="ECO:0007669"/>
    <property type="project" value="UniProtKB-KW"/>
</dbReference>
<dbReference type="InterPro" id="IPR001965">
    <property type="entry name" value="Znf_PHD"/>
</dbReference>
<organism evidence="14 15">
    <name type="scientific">Gymnopus androsaceus JB14</name>
    <dbReference type="NCBI Taxonomy" id="1447944"/>
    <lineage>
        <taxon>Eukaryota</taxon>
        <taxon>Fungi</taxon>
        <taxon>Dikarya</taxon>
        <taxon>Basidiomycota</taxon>
        <taxon>Agaricomycotina</taxon>
        <taxon>Agaricomycetes</taxon>
        <taxon>Agaricomycetidae</taxon>
        <taxon>Agaricales</taxon>
        <taxon>Marasmiineae</taxon>
        <taxon>Omphalotaceae</taxon>
        <taxon>Gymnopus</taxon>
    </lineage>
</organism>
<keyword evidence="3 9" id="KW-0479">Metal-binding</keyword>
<evidence type="ECO:0000256" key="9">
    <source>
        <dbReference type="PIRSR" id="PIRSR628651-51"/>
    </source>
</evidence>
<feature type="site" description="Histone H3K4me3 binding" evidence="8">
    <location>
        <position position="326"/>
    </location>
</feature>
<dbReference type="InterPro" id="IPR019786">
    <property type="entry name" value="Zinc_finger_PHD-type_CS"/>
</dbReference>
<evidence type="ECO:0000256" key="1">
    <source>
        <dbReference type="ARBA" id="ARBA00004123"/>
    </source>
</evidence>
<feature type="site" description="Histone H3K4me3 binding" evidence="8">
    <location>
        <position position="314"/>
    </location>
</feature>
<feature type="compositionally biased region" description="Acidic residues" evidence="12">
    <location>
        <begin position="14"/>
        <end position="30"/>
    </location>
</feature>
<evidence type="ECO:0000256" key="3">
    <source>
        <dbReference type="ARBA" id="ARBA00022723"/>
    </source>
</evidence>
<feature type="compositionally biased region" description="Polar residues" evidence="12">
    <location>
        <begin position="108"/>
        <end position="118"/>
    </location>
</feature>
<dbReference type="InterPro" id="IPR028651">
    <property type="entry name" value="ING_fam"/>
</dbReference>
<dbReference type="PANTHER" id="PTHR10333">
    <property type="entry name" value="INHIBITOR OF GROWTH PROTEIN"/>
    <property type="match status" value="1"/>
</dbReference>
<proteinExistence type="inferred from homology"/>
<keyword evidence="7 11" id="KW-0539">Nucleus</keyword>
<dbReference type="SUPFAM" id="SSF57903">
    <property type="entry name" value="FYVE/PHD zinc finger"/>
    <property type="match status" value="1"/>
</dbReference>
<evidence type="ECO:0000313" key="15">
    <source>
        <dbReference type="Proteomes" id="UP000799118"/>
    </source>
</evidence>
<evidence type="ECO:0000256" key="8">
    <source>
        <dbReference type="PIRSR" id="PIRSR628651-50"/>
    </source>
</evidence>
<feature type="region of interest" description="Disordered" evidence="12">
    <location>
        <begin position="261"/>
        <end position="288"/>
    </location>
</feature>
<dbReference type="EMBL" id="ML769398">
    <property type="protein sequence ID" value="KAE9407013.1"/>
    <property type="molecule type" value="Genomic_DNA"/>
</dbReference>
<evidence type="ECO:0000256" key="4">
    <source>
        <dbReference type="ARBA" id="ARBA00022771"/>
    </source>
</evidence>
<dbReference type="GO" id="GO:0006355">
    <property type="term" value="P:regulation of DNA-templated transcription"/>
    <property type="evidence" value="ECO:0007669"/>
    <property type="project" value="TreeGrafter"/>
</dbReference>